<feature type="coiled-coil region" evidence="2">
    <location>
        <begin position="157"/>
        <end position="191"/>
    </location>
</feature>
<dbReference type="Pfam" id="PF05670">
    <property type="entry name" value="NFACT-R_1"/>
    <property type="match status" value="1"/>
</dbReference>
<dbReference type="PANTHER" id="PTHR13049:SF2">
    <property type="entry name" value="COILED-COIL DOMAIN-CONTAINING PROTEIN 25"/>
    <property type="match status" value="1"/>
</dbReference>
<reference evidence="4" key="1">
    <citation type="submission" date="2021-01" db="EMBL/GenBank/DDBJ databases">
        <authorList>
            <person name="Corre E."/>
            <person name="Pelletier E."/>
            <person name="Niang G."/>
            <person name="Scheremetjew M."/>
            <person name="Finn R."/>
            <person name="Kale V."/>
            <person name="Holt S."/>
            <person name="Cochrane G."/>
            <person name="Meng A."/>
            <person name="Brown T."/>
            <person name="Cohen L."/>
        </authorList>
    </citation>
    <scope>NUCLEOTIDE SEQUENCE</scope>
    <source>
        <strain evidence="4">GSBS06</strain>
    </source>
</reference>
<name>A0A6S8G3W9_9STRA</name>
<dbReference type="EMBL" id="HBIN01023175">
    <property type="protein sequence ID" value="CAE0447869.1"/>
    <property type="molecule type" value="Transcribed_RNA"/>
</dbReference>
<gene>
    <name evidence="4" type="ORF">ASTO00021_LOCUS17833</name>
    <name evidence="5" type="ORF">ASTO00021_LOCUS17834</name>
</gene>
<dbReference type="InterPro" id="IPR008532">
    <property type="entry name" value="NFACT_RNA-bd"/>
</dbReference>
<accession>A0A6S8G3W9</accession>
<keyword evidence="2" id="KW-0175">Coiled coil</keyword>
<dbReference type="EMBL" id="HBIN01023176">
    <property type="protein sequence ID" value="CAE0447870.1"/>
    <property type="molecule type" value="Transcribed_RNA"/>
</dbReference>
<dbReference type="AlphaFoldDB" id="A0A6S8G3W9"/>
<proteinExistence type="inferred from homology"/>
<sequence length="222" mass="25965">MVFYFEARGKHKIYMGKDKYENEGLIKHGWPEDIWFHVDNLSSAHVYVRLPRGPIRKTFRETGNLDHVPELLEDCCQLVKANSIEGCKKTEVDVVYTEWENLRKGPDMADGQVGFHDQKKVIKVRKVPKLKEVVKRLDKTRTEDYPDLAKARQKRDAEVIRARKEKQKKAAAQEKQRLKKLREEADKRDLAHLMKEELMISNEDMCASVDTSAAVDYEEDFM</sequence>
<evidence type="ECO:0000313" key="4">
    <source>
        <dbReference type="EMBL" id="CAE0447869.1"/>
    </source>
</evidence>
<comment type="similarity">
    <text evidence="1">Belongs to the CCDC25 family.</text>
</comment>
<protein>
    <recommendedName>
        <fullName evidence="3">NFACT RNA-binding domain-containing protein</fullName>
    </recommendedName>
</protein>
<dbReference type="InterPro" id="IPR039730">
    <property type="entry name" value="Jlp2/Ccd25"/>
</dbReference>
<evidence type="ECO:0000256" key="1">
    <source>
        <dbReference type="ARBA" id="ARBA00008998"/>
    </source>
</evidence>
<dbReference type="PANTHER" id="PTHR13049">
    <property type="entry name" value="DUF814-RELATED"/>
    <property type="match status" value="1"/>
</dbReference>
<feature type="domain" description="NFACT RNA-binding" evidence="3">
    <location>
        <begin position="1"/>
        <end position="117"/>
    </location>
</feature>
<evidence type="ECO:0000259" key="3">
    <source>
        <dbReference type="Pfam" id="PF05670"/>
    </source>
</evidence>
<evidence type="ECO:0000256" key="2">
    <source>
        <dbReference type="SAM" id="Coils"/>
    </source>
</evidence>
<organism evidence="4">
    <name type="scientific">Aplanochytrium stocchinoi</name>
    <dbReference type="NCBI Taxonomy" id="215587"/>
    <lineage>
        <taxon>Eukaryota</taxon>
        <taxon>Sar</taxon>
        <taxon>Stramenopiles</taxon>
        <taxon>Bigyra</taxon>
        <taxon>Labyrinthulomycetes</taxon>
        <taxon>Thraustochytrida</taxon>
        <taxon>Thraustochytriidae</taxon>
        <taxon>Aplanochytrium</taxon>
    </lineage>
</organism>
<evidence type="ECO:0000313" key="5">
    <source>
        <dbReference type="EMBL" id="CAE0447870.1"/>
    </source>
</evidence>